<dbReference type="InterPro" id="IPR017907">
    <property type="entry name" value="Znf_RING_CS"/>
</dbReference>
<dbReference type="OrthoDB" id="6377868at2759"/>
<evidence type="ECO:0000256" key="6">
    <source>
        <dbReference type="PROSITE-ProRule" id="PRU00175"/>
    </source>
</evidence>
<feature type="compositionally biased region" description="Basic and acidic residues" evidence="7">
    <location>
        <begin position="779"/>
        <end position="790"/>
    </location>
</feature>
<organism evidence="9 10">
    <name type="scientific">Hyalella azteca</name>
    <name type="common">Amphipod</name>
    <dbReference type="NCBI Taxonomy" id="294128"/>
    <lineage>
        <taxon>Eukaryota</taxon>
        <taxon>Metazoa</taxon>
        <taxon>Ecdysozoa</taxon>
        <taxon>Arthropoda</taxon>
        <taxon>Crustacea</taxon>
        <taxon>Multicrustacea</taxon>
        <taxon>Malacostraca</taxon>
        <taxon>Eumalacostraca</taxon>
        <taxon>Peracarida</taxon>
        <taxon>Amphipoda</taxon>
        <taxon>Senticaudata</taxon>
        <taxon>Talitrida</taxon>
        <taxon>Talitroidea</taxon>
        <taxon>Hyalellidae</taxon>
        <taxon>Hyalella</taxon>
    </lineage>
</organism>
<feature type="compositionally biased region" description="Low complexity" evidence="7">
    <location>
        <begin position="932"/>
        <end position="968"/>
    </location>
</feature>
<dbReference type="KEGG" id="hazt:108667572"/>
<feature type="compositionally biased region" description="Basic and acidic residues" evidence="7">
    <location>
        <begin position="340"/>
        <end position="351"/>
    </location>
</feature>
<feature type="compositionally biased region" description="Acidic residues" evidence="7">
    <location>
        <begin position="467"/>
        <end position="484"/>
    </location>
</feature>
<dbReference type="FunFam" id="3.30.40.10:FF:000122">
    <property type="entry name" value="polycomb group RING finger protein 1"/>
    <property type="match status" value="1"/>
</dbReference>
<dbReference type="Pfam" id="PF13923">
    <property type="entry name" value="zf-C3HC4_2"/>
    <property type="match status" value="1"/>
</dbReference>
<dbReference type="PROSITE" id="PS50089">
    <property type="entry name" value="ZF_RING_2"/>
    <property type="match status" value="1"/>
</dbReference>
<keyword evidence="2" id="KW-0479">Metal-binding</keyword>
<evidence type="ECO:0000256" key="4">
    <source>
        <dbReference type="ARBA" id="ARBA00022833"/>
    </source>
</evidence>
<feature type="compositionally biased region" description="Polar residues" evidence="7">
    <location>
        <begin position="503"/>
        <end position="514"/>
    </location>
</feature>
<dbReference type="Gene3D" id="3.10.20.90">
    <property type="entry name" value="Phosphatidylinositol 3-kinase Catalytic Subunit, Chain A, domain 1"/>
    <property type="match status" value="1"/>
</dbReference>
<dbReference type="InterPro" id="IPR032443">
    <property type="entry name" value="RAWUL"/>
</dbReference>
<feature type="compositionally biased region" description="Low complexity" evidence="7">
    <location>
        <begin position="903"/>
        <end position="916"/>
    </location>
</feature>
<feature type="region of interest" description="Disordered" evidence="7">
    <location>
        <begin position="583"/>
        <end position="629"/>
    </location>
</feature>
<feature type="region of interest" description="Disordered" evidence="7">
    <location>
        <begin position="932"/>
        <end position="969"/>
    </location>
</feature>
<name>A0A8B7N9L0_HYAAZ</name>
<feature type="region of interest" description="Disordered" evidence="7">
    <location>
        <begin position="180"/>
        <end position="235"/>
    </location>
</feature>
<dbReference type="PANTHER" id="PTHR10825">
    <property type="entry name" value="RING FINGER DOMAIN-CONTAINING, POLYCOMB GROUP COMPONENT"/>
    <property type="match status" value="1"/>
</dbReference>
<evidence type="ECO:0000256" key="5">
    <source>
        <dbReference type="ARBA" id="ARBA00023242"/>
    </source>
</evidence>
<dbReference type="GO" id="GO:1990841">
    <property type="term" value="F:promoter-specific chromatin binding"/>
    <property type="evidence" value="ECO:0007669"/>
    <property type="project" value="TreeGrafter"/>
</dbReference>
<dbReference type="GO" id="GO:0000122">
    <property type="term" value="P:negative regulation of transcription by RNA polymerase II"/>
    <property type="evidence" value="ECO:0007669"/>
    <property type="project" value="TreeGrafter"/>
</dbReference>
<keyword evidence="4" id="KW-0862">Zinc</keyword>
<keyword evidence="3 6" id="KW-0863">Zinc-finger</keyword>
<feature type="compositionally biased region" description="Polar residues" evidence="7">
    <location>
        <begin position="753"/>
        <end position="764"/>
    </location>
</feature>
<reference evidence="10" key="1">
    <citation type="submission" date="2025-08" db="UniProtKB">
        <authorList>
            <consortium name="RefSeq"/>
        </authorList>
    </citation>
    <scope>IDENTIFICATION</scope>
    <source>
        <tissue evidence="10">Whole organism</tissue>
    </source>
</reference>
<evidence type="ECO:0000256" key="7">
    <source>
        <dbReference type="SAM" id="MobiDB-lite"/>
    </source>
</evidence>
<dbReference type="Gene3D" id="3.30.40.10">
    <property type="entry name" value="Zinc/RING finger domain, C3HC4 (zinc finger)"/>
    <property type="match status" value="1"/>
</dbReference>
<dbReference type="PROSITE" id="PS00518">
    <property type="entry name" value="ZF_RING_1"/>
    <property type="match status" value="1"/>
</dbReference>
<evidence type="ECO:0000313" key="10">
    <source>
        <dbReference type="RefSeq" id="XP_018010104.1"/>
    </source>
</evidence>
<feature type="compositionally biased region" description="Low complexity" evidence="7">
    <location>
        <begin position="816"/>
        <end position="828"/>
    </location>
</feature>
<feature type="compositionally biased region" description="Low complexity" evidence="7">
    <location>
        <begin position="868"/>
        <end position="886"/>
    </location>
</feature>
<feature type="region of interest" description="Disordered" evidence="7">
    <location>
        <begin position="1203"/>
        <end position="1244"/>
    </location>
</feature>
<feature type="compositionally biased region" description="Polar residues" evidence="7">
    <location>
        <begin position="1203"/>
        <end position="1235"/>
    </location>
</feature>
<proteinExistence type="predicted"/>
<dbReference type="InterPro" id="IPR001841">
    <property type="entry name" value="Znf_RING"/>
</dbReference>
<feature type="compositionally biased region" description="Low complexity" evidence="7">
    <location>
        <begin position="694"/>
        <end position="708"/>
    </location>
</feature>
<keyword evidence="5" id="KW-0539">Nucleus</keyword>
<feature type="compositionally biased region" description="Polar residues" evidence="7">
    <location>
        <begin position="887"/>
        <end position="902"/>
    </location>
</feature>
<feature type="region of interest" description="Disordered" evidence="7">
    <location>
        <begin position="1006"/>
        <end position="1034"/>
    </location>
</feature>
<feature type="compositionally biased region" description="Basic and acidic residues" evidence="7">
    <location>
        <begin position="358"/>
        <end position="375"/>
    </location>
</feature>
<keyword evidence="9" id="KW-1185">Reference proteome</keyword>
<dbReference type="Proteomes" id="UP000694843">
    <property type="component" value="Unplaced"/>
</dbReference>
<dbReference type="PANTHER" id="PTHR10825:SF29">
    <property type="entry name" value="POLYCOMB GROUP RING FINGER PROTEIN 1"/>
    <property type="match status" value="1"/>
</dbReference>
<feature type="compositionally biased region" description="Polar residues" evidence="7">
    <location>
        <begin position="593"/>
        <end position="606"/>
    </location>
</feature>
<feature type="region of interest" description="Disordered" evidence="7">
    <location>
        <begin position="308"/>
        <end position="534"/>
    </location>
</feature>
<feature type="region of interest" description="Disordered" evidence="7">
    <location>
        <begin position="694"/>
        <end position="796"/>
    </location>
</feature>
<feature type="compositionally biased region" description="Low complexity" evidence="7">
    <location>
        <begin position="614"/>
        <end position="627"/>
    </location>
</feature>
<feature type="compositionally biased region" description="Low complexity" evidence="7">
    <location>
        <begin position="840"/>
        <end position="851"/>
    </location>
</feature>
<gene>
    <name evidence="10" type="primary">LOC108667572</name>
</gene>
<evidence type="ECO:0000313" key="9">
    <source>
        <dbReference type="Proteomes" id="UP000694843"/>
    </source>
</evidence>
<feature type="compositionally biased region" description="Acidic residues" evidence="7">
    <location>
        <begin position="439"/>
        <end position="457"/>
    </location>
</feature>
<dbReference type="InterPro" id="IPR013083">
    <property type="entry name" value="Znf_RING/FYVE/PHD"/>
</dbReference>
<feature type="compositionally biased region" description="Polar residues" evidence="7">
    <location>
        <begin position="1006"/>
        <end position="1026"/>
    </location>
</feature>
<evidence type="ECO:0000256" key="3">
    <source>
        <dbReference type="ARBA" id="ARBA00022771"/>
    </source>
</evidence>
<evidence type="ECO:0000256" key="1">
    <source>
        <dbReference type="ARBA" id="ARBA00004123"/>
    </source>
</evidence>
<feature type="compositionally biased region" description="Basic residues" evidence="7">
    <location>
        <begin position="742"/>
        <end position="752"/>
    </location>
</feature>
<evidence type="ECO:0000256" key="2">
    <source>
        <dbReference type="ARBA" id="ARBA00022723"/>
    </source>
</evidence>
<accession>A0A8B7N9L0</accession>
<feature type="domain" description="RING-type" evidence="8">
    <location>
        <begin position="60"/>
        <end position="99"/>
    </location>
</feature>
<dbReference type="GO" id="GO:0035102">
    <property type="term" value="C:PRC1 complex"/>
    <property type="evidence" value="ECO:0007669"/>
    <property type="project" value="TreeGrafter"/>
</dbReference>
<feature type="compositionally biased region" description="Polar residues" evidence="7">
    <location>
        <begin position="852"/>
        <end position="867"/>
    </location>
</feature>
<feature type="region of interest" description="Disordered" evidence="7">
    <location>
        <begin position="816"/>
        <end position="916"/>
    </location>
</feature>
<dbReference type="SMART" id="SM00184">
    <property type="entry name" value="RING"/>
    <property type="match status" value="1"/>
</dbReference>
<dbReference type="GeneID" id="108667572"/>
<protein>
    <submittedName>
        <fullName evidence="10">Uncharacterized protein LOC108667572</fullName>
    </submittedName>
</protein>
<dbReference type="Pfam" id="PF16207">
    <property type="entry name" value="RAWUL"/>
    <property type="match status" value="1"/>
</dbReference>
<comment type="subcellular location">
    <subcellularLocation>
        <location evidence="1">Nucleus</location>
    </subcellularLocation>
</comment>
<evidence type="ECO:0000259" key="8">
    <source>
        <dbReference type="PROSITE" id="PS50089"/>
    </source>
</evidence>
<sequence length="1291" mass="137512">MTGADTDTWGRLGSPISQDWGEGVGLFANPSSQAPQPPKPSKGSAGVNISLGDLNPHFVCVLCFGYFVDATTITECLHTFCRSCIVSFLKEHRHCPHCDTLLLKTRPFSSLRSDRVLQALVYKTVPGLFQTEMRRRIRFYQNTPEAVGTPAYQRDVEEFQQFVFSPDDSVSLVIRHYNSRRRSSTGSAGPNGRALGDVPNGTVPGEDVGMSSPDDVKRTGPSSPTDGEGGGEDDMVRYFRCPATVPVYVLKQLVKSKHRVPDPLRVELLHGEDRLLDAWTLMEIAYIYTWTRESPLELSFQVVATRRVKKRRHPHQPVLNHGSRGLSVGPPSQPSSSDCDDMHEPPEKIAKMENSNIESERERRSSFREHSDSSRGSHHMTPLSPDDPHGRPPTPPETPESQQHHQMHHEAKCEESSSSEEPGDYEATFGSSSTRAESCDGDEDETLMGDQDSEAPLEVDTSHETEPELEIETDDTNQKDEEDLYSERVSSASRADFERTNDEQQNTADDSNASTDHEFMANVSENDEAVDVKPPRRIRRNVVVQAGGQDGSCAFSDSEVDETMDEVGALDLSDHARSVREARARGSLDLSRGQGTQTMLSITQSRTSKKKNRNNTTSPSRSNWNSNQTPHAARFHDLFTLSQAAVIQLALVQARAQEEAKKSMQASKLGKLRETADSLSFVNGSGDTLTISAINSSDSNSKSDPAAPYVKTHGGKASGGPSQKLSNEENRSVTNTITISRAGKHGTLKSKLNKSPTHRSSGSSDPLRVASVSSSSSDKTTESVSKESGRTSDPIFKITNQKLSECFRQQMSNKLKLNNNSKNSGNKSTCSDATSPILPPSSSSALFPARSNASQVTDGSSCNDIMTSSASVSSSNSLPNGVSVSGASLQTPARTSLPNTKLSIPPASINSNNNGGPTFLKANSSVSISTSSAPCSSAKVSSSSGSSSALKNSSSSANNSFAPKSSSSVGCSIAPKINSLANSVDQKSNYDKDSKTHELNSVVSCSTKPTLSQGPCSIKQSTTTNPASPPSRLDPHAKLAQAFSATKSGQMINTVKTSTVSNLAKPSQVINSTKPGIPLISGFSKSSLVSSPNKPPSISITKSTLNNGNGITQTKSIFNGNKSSCLSSKASVNGVGSLADVFNKSISSSISSLLSSPHGASLTAALRTSSGLTPAVNITSGVKTTSPYRSLLNGVVTSTTSACAPQRTSTTNSAPVRATNSSVRQIPNPSLLHQQSESRLTGSSGRLSGVLNRLSSNGVPSAGISRIESLTRSLHEKAAGAAAAAINTAAR</sequence>
<dbReference type="SUPFAM" id="SSF57850">
    <property type="entry name" value="RING/U-box"/>
    <property type="match status" value="1"/>
</dbReference>
<dbReference type="RefSeq" id="XP_018010104.1">
    <property type="nucleotide sequence ID" value="XM_018154615.2"/>
</dbReference>
<dbReference type="GO" id="GO:0008270">
    <property type="term" value="F:zinc ion binding"/>
    <property type="evidence" value="ECO:0007669"/>
    <property type="project" value="UniProtKB-KW"/>
</dbReference>